<proteinExistence type="predicted"/>
<dbReference type="VEuPathDB" id="MicrosporidiaDB:NBO_53g0019"/>
<gene>
    <name evidence="3" type="primary">BIR1</name>
    <name evidence="3" type="ORF">NBO_53g0019</name>
</gene>
<name>R0MID7_NOSB1</name>
<protein>
    <submittedName>
        <fullName evidence="3">Protein bir1</fullName>
    </submittedName>
</protein>
<sequence length="218" mass="25611">MDSYERRLKTFENKNWFGKKKAYTPETLAICGFYTEKKFSSMAVKCYYCKKVLEGWDDDEVPIIEHFSHKKTCILFKPNVIKSRRDLFGNEAAYEELAKIGFIKFNILQDKPFIFCYKCGSQDKKHICKIKTTWKFDPKEKSEFFFANLISGRLQGMISDMLNDKLEISEKAREVLEPLIDEMEKCDPSQTLGEFITSYCTTKLNLVRDKMEANLKNE</sequence>
<dbReference type="OrthoDB" id="2196114at2759"/>
<dbReference type="EMBL" id="KB908961">
    <property type="protein sequence ID" value="EOB13895.1"/>
    <property type="molecule type" value="Genomic_DNA"/>
</dbReference>
<dbReference type="PANTHER" id="PTHR46771">
    <property type="entry name" value="DETERIN"/>
    <property type="match status" value="1"/>
</dbReference>
<dbReference type="InterPro" id="IPR051190">
    <property type="entry name" value="Baculoviral_IAP"/>
</dbReference>
<dbReference type="STRING" id="578461.R0MID7"/>
<dbReference type="HOGENOM" id="CLU_097614_0_0_1"/>
<dbReference type="PANTHER" id="PTHR46771:SF5">
    <property type="entry name" value="DETERIN"/>
    <property type="match status" value="1"/>
</dbReference>
<dbReference type="Proteomes" id="UP000016927">
    <property type="component" value="Unassembled WGS sequence"/>
</dbReference>
<evidence type="ECO:0000313" key="3">
    <source>
        <dbReference type="EMBL" id="EOB13895.1"/>
    </source>
</evidence>
<keyword evidence="2" id="KW-0862">Zinc</keyword>
<dbReference type="Pfam" id="PF00653">
    <property type="entry name" value="BIR"/>
    <property type="match status" value="1"/>
</dbReference>
<dbReference type="GO" id="GO:0046872">
    <property type="term" value="F:metal ion binding"/>
    <property type="evidence" value="ECO:0007669"/>
    <property type="project" value="UniProtKB-KW"/>
</dbReference>
<keyword evidence="4" id="KW-1185">Reference proteome</keyword>
<evidence type="ECO:0000256" key="2">
    <source>
        <dbReference type="ARBA" id="ARBA00022833"/>
    </source>
</evidence>
<reference evidence="3 4" key="1">
    <citation type="journal article" date="2013" name="BMC Genomics">
        <title>Comparative genomics of parasitic silkworm microsporidia reveal an association between genome expansion and host adaptation.</title>
        <authorList>
            <person name="Pan G."/>
            <person name="Xu J."/>
            <person name="Li T."/>
            <person name="Xia Q."/>
            <person name="Liu S.L."/>
            <person name="Zhang G."/>
            <person name="Li S."/>
            <person name="Li C."/>
            <person name="Liu H."/>
            <person name="Yang L."/>
            <person name="Liu T."/>
            <person name="Zhang X."/>
            <person name="Wu Z."/>
            <person name="Fan W."/>
            <person name="Dang X."/>
            <person name="Xiang H."/>
            <person name="Tao M."/>
            <person name="Li Y."/>
            <person name="Hu J."/>
            <person name="Li Z."/>
            <person name="Lin L."/>
            <person name="Luo J."/>
            <person name="Geng L."/>
            <person name="Wang L."/>
            <person name="Long M."/>
            <person name="Wan Y."/>
            <person name="He N."/>
            <person name="Zhang Z."/>
            <person name="Lu C."/>
            <person name="Keeling P.J."/>
            <person name="Wang J."/>
            <person name="Xiang Z."/>
            <person name="Zhou Z."/>
        </authorList>
    </citation>
    <scope>NUCLEOTIDE SEQUENCE [LARGE SCALE GENOMIC DNA]</scope>
    <source>
        <strain evidence="4">CQ1 / CVCC 102059</strain>
    </source>
</reference>
<evidence type="ECO:0000256" key="1">
    <source>
        <dbReference type="ARBA" id="ARBA00022723"/>
    </source>
</evidence>
<evidence type="ECO:0000313" key="4">
    <source>
        <dbReference type="Proteomes" id="UP000016927"/>
    </source>
</evidence>
<dbReference type="OMA" id="MTTTCYL"/>
<dbReference type="PROSITE" id="PS50143">
    <property type="entry name" value="BIR_REPEAT_2"/>
    <property type="match status" value="1"/>
</dbReference>
<dbReference type="SUPFAM" id="SSF57924">
    <property type="entry name" value="Inhibitor of apoptosis (IAP) repeat"/>
    <property type="match status" value="1"/>
</dbReference>
<dbReference type="SMART" id="SM00238">
    <property type="entry name" value="BIR"/>
    <property type="match status" value="1"/>
</dbReference>
<dbReference type="Gene3D" id="1.10.1170.10">
    <property type="entry name" value="Inhibitor Of Apoptosis Protein (2mihbC-IAP-1), Chain A"/>
    <property type="match status" value="1"/>
</dbReference>
<dbReference type="AlphaFoldDB" id="R0MID7"/>
<dbReference type="InterPro" id="IPR001370">
    <property type="entry name" value="BIR_rpt"/>
</dbReference>
<keyword evidence="1" id="KW-0479">Metal-binding</keyword>
<organism evidence="3 4">
    <name type="scientific">Nosema bombycis (strain CQ1 / CVCC 102059)</name>
    <name type="common">Microsporidian parasite</name>
    <name type="synonym">Pebrine of silkworm</name>
    <dbReference type="NCBI Taxonomy" id="578461"/>
    <lineage>
        <taxon>Eukaryota</taxon>
        <taxon>Fungi</taxon>
        <taxon>Fungi incertae sedis</taxon>
        <taxon>Microsporidia</taxon>
        <taxon>Nosematidae</taxon>
        <taxon>Nosema</taxon>
    </lineage>
</organism>
<accession>R0MID7</accession>